<organism evidence="2 3">
    <name type="scientific">Chlamydomonas eustigma</name>
    <dbReference type="NCBI Taxonomy" id="1157962"/>
    <lineage>
        <taxon>Eukaryota</taxon>
        <taxon>Viridiplantae</taxon>
        <taxon>Chlorophyta</taxon>
        <taxon>core chlorophytes</taxon>
        <taxon>Chlorophyceae</taxon>
        <taxon>CS clade</taxon>
        <taxon>Chlamydomonadales</taxon>
        <taxon>Chlamydomonadaceae</taxon>
        <taxon>Chlamydomonas</taxon>
    </lineage>
</organism>
<evidence type="ECO:0000313" key="2">
    <source>
        <dbReference type="EMBL" id="GAX85300.1"/>
    </source>
</evidence>
<keyword evidence="3" id="KW-1185">Reference proteome</keyword>
<feature type="transmembrane region" description="Helical" evidence="1">
    <location>
        <begin position="78"/>
        <end position="102"/>
    </location>
</feature>
<proteinExistence type="predicted"/>
<feature type="transmembrane region" description="Helical" evidence="1">
    <location>
        <begin position="108"/>
        <end position="126"/>
    </location>
</feature>
<dbReference type="EMBL" id="BEGY01000161">
    <property type="protein sequence ID" value="GAX85300.1"/>
    <property type="molecule type" value="Genomic_DNA"/>
</dbReference>
<dbReference type="OrthoDB" id="533393at2759"/>
<sequence>MQSKLHVRYSLKLFPNVTSLAQLSSRNVLKRIKQTQHSPLRAVLQGKTPETQRYVAGALDVEVPVTTIQTLSEPVQGAIFVGIFSVLVASSVALCTLTDLSWAHSPSAPYIFGLSFTAAGVAHFTLHDDFCSMMPTQGAWGFWNLPGSASFHVNWTGIAELAGGLGLLSSTIPAVSEALPWLQSASALGLCVLSVAVTPSNIFMATHNAPGPGPKDKVIPPLGHIFRGGMQIVLWTALWGLSRGS</sequence>
<dbReference type="AlphaFoldDB" id="A0A250XR65"/>
<reference evidence="2 3" key="1">
    <citation type="submission" date="2017-08" db="EMBL/GenBank/DDBJ databases">
        <title>Acidophilic green algal genome provides insights into adaptation to an acidic environment.</title>
        <authorList>
            <person name="Hirooka S."/>
            <person name="Hirose Y."/>
            <person name="Kanesaki Y."/>
            <person name="Higuchi S."/>
            <person name="Fujiwara T."/>
            <person name="Onuma R."/>
            <person name="Era A."/>
            <person name="Ohbayashi R."/>
            <person name="Uzuka A."/>
            <person name="Nozaki H."/>
            <person name="Yoshikawa H."/>
            <person name="Miyagishima S.Y."/>
        </authorList>
    </citation>
    <scope>NUCLEOTIDE SEQUENCE [LARGE SCALE GENOMIC DNA]</scope>
    <source>
        <strain evidence="2 3">NIES-2499</strain>
    </source>
</reference>
<dbReference type="Proteomes" id="UP000232323">
    <property type="component" value="Unassembled WGS sequence"/>
</dbReference>
<keyword evidence="1" id="KW-0812">Transmembrane</keyword>
<accession>A0A250XR65</accession>
<name>A0A250XR65_9CHLO</name>
<gene>
    <name evidence="2" type="ORF">CEUSTIGMA_g12717.t1</name>
</gene>
<comment type="caution">
    <text evidence="2">The sequence shown here is derived from an EMBL/GenBank/DDBJ whole genome shotgun (WGS) entry which is preliminary data.</text>
</comment>
<evidence type="ECO:0000313" key="3">
    <source>
        <dbReference type="Proteomes" id="UP000232323"/>
    </source>
</evidence>
<evidence type="ECO:0000256" key="1">
    <source>
        <dbReference type="SAM" id="Phobius"/>
    </source>
</evidence>
<keyword evidence="1" id="KW-1133">Transmembrane helix</keyword>
<dbReference type="PANTHER" id="PTHR36974:SF1">
    <property type="entry name" value="DOXX FAMILY MEMBRANE PROTEIN"/>
    <property type="match status" value="1"/>
</dbReference>
<dbReference type="PANTHER" id="PTHR36974">
    <property type="entry name" value="MEMBRANE PROTEIN-RELATED"/>
    <property type="match status" value="1"/>
</dbReference>
<protein>
    <submittedName>
        <fullName evidence="2">Uncharacterized protein</fullName>
    </submittedName>
</protein>
<keyword evidence="1" id="KW-0472">Membrane</keyword>